<gene>
    <name evidence="1" type="ORF">EJB05_27794</name>
</gene>
<evidence type="ECO:0008006" key="3">
    <source>
        <dbReference type="Google" id="ProtNLM"/>
    </source>
</evidence>
<sequence>MFTPPPRFAARSVVDPGRPLRPSASYLSLLRREPNCRVPLPADDLSFLSRSSSPVKKPWTRTCPLPGKALAHFLFSASCMRHASLPATLYLCVKYIDGNPIKEKREHYSGNGLNGSIPTTLGKLNNLVNLDLEDNLLSGTILPASLGINTLKNMSGCMWVQPDRISILIFGKSNQPCELRTSEEFAE</sequence>
<dbReference type="Gene3D" id="3.80.10.10">
    <property type="entry name" value="Ribonuclease Inhibitor"/>
    <property type="match status" value="1"/>
</dbReference>
<comment type="caution">
    <text evidence="1">The sequence shown here is derived from an EMBL/GenBank/DDBJ whole genome shotgun (WGS) entry which is preliminary data.</text>
</comment>
<accession>A0A5J9UNF6</accession>
<evidence type="ECO:0000313" key="2">
    <source>
        <dbReference type="Proteomes" id="UP000324897"/>
    </source>
</evidence>
<dbReference type="OrthoDB" id="406235at2759"/>
<dbReference type="InterPro" id="IPR032675">
    <property type="entry name" value="LRR_dom_sf"/>
</dbReference>
<dbReference type="EMBL" id="RWGY01000013">
    <property type="protein sequence ID" value="TVU25302.1"/>
    <property type="molecule type" value="Genomic_DNA"/>
</dbReference>
<keyword evidence="2" id="KW-1185">Reference proteome</keyword>
<dbReference type="Gramene" id="TVU25302">
    <property type="protein sequence ID" value="TVU25302"/>
    <property type="gene ID" value="EJB05_27794"/>
</dbReference>
<proteinExistence type="predicted"/>
<feature type="non-terminal residue" evidence="1">
    <location>
        <position position="1"/>
    </location>
</feature>
<dbReference type="SUPFAM" id="SSF52058">
    <property type="entry name" value="L domain-like"/>
    <property type="match status" value="1"/>
</dbReference>
<reference evidence="1 2" key="1">
    <citation type="journal article" date="2019" name="Sci. Rep.">
        <title>A high-quality genome of Eragrostis curvula grass provides insights into Poaceae evolution and supports new strategies to enhance forage quality.</title>
        <authorList>
            <person name="Carballo J."/>
            <person name="Santos B.A.C.M."/>
            <person name="Zappacosta D."/>
            <person name="Garbus I."/>
            <person name="Selva J.P."/>
            <person name="Gallo C.A."/>
            <person name="Diaz A."/>
            <person name="Albertini E."/>
            <person name="Caccamo M."/>
            <person name="Echenique V."/>
        </authorList>
    </citation>
    <scope>NUCLEOTIDE SEQUENCE [LARGE SCALE GENOMIC DNA]</scope>
    <source>
        <strain evidence="2">cv. Victoria</strain>
        <tissue evidence="1">Leaf</tissue>
    </source>
</reference>
<evidence type="ECO:0000313" key="1">
    <source>
        <dbReference type="EMBL" id="TVU25302.1"/>
    </source>
</evidence>
<dbReference type="AlphaFoldDB" id="A0A5J9UNF6"/>
<protein>
    <recommendedName>
        <fullName evidence="3">Leucine-rich repeat-containing N-terminal plant-type domain-containing protein</fullName>
    </recommendedName>
</protein>
<organism evidence="1 2">
    <name type="scientific">Eragrostis curvula</name>
    <name type="common">weeping love grass</name>
    <dbReference type="NCBI Taxonomy" id="38414"/>
    <lineage>
        <taxon>Eukaryota</taxon>
        <taxon>Viridiplantae</taxon>
        <taxon>Streptophyta</taxon>
        <taxon>Embryophyta</taxon>
        <taxon>Tracheophyta</taxon>
        <taxon>Spermatophyta</taxon>
        <taxon>Magnoliopsida</taxon>
        <taxon>Liliopsida</taxon>
        <taxon>Poales</taxon>
        <taxon>Poaceae</taxon>
        <taxon>PACMAD clade</taxon>
        <taxon>Chloridoideae</taxon>
        <taxon>Eragrostideae</taxon>
        <taxon>Eragrostidinae</taxon>
        <taxon>Eragrostis</taxon>
    </lineage>
</organism>
<name>A0A5J9UNF6_9POAL</name>
<dbReference type="Proteomes" id="UP000324897">
    <property type="component" value="Chromosome 2"/>
</dbReference>